<dbReference type="GO" id="GO:0005634">
    <property type="term" value="C:nucleus"/>
    <property type="evidence" value="ECO:0007669"/>
    <property type="project" value="TreeGrafter"/>
</dbReference>
<dbReference type="InterPro" id="IPR000719">
    <property type="entry name" value="Prot_kinase_dom"/>
</dbReference>
<protein>
    <recommendedName>
        <fullName evidence="6">Protein kinase domain-containing protein</fullName>
    </recommendedName>
</protein>
<dbReference type="Gene3D" id="1.10.510.10">
    <property type="entry name" value="Transferase(Phosphotransferase) domain 1"/>
    <property type="match status" value="1"/>
</dbReference>
<dbReference type="SUPFAM" id="SSF48452">
    <property type="entry name" value="TPR-like"/>
    <property type="match status" value="1"/>
</dbReference>
<reference evidence="7" key="1">
    <citation type="journal article" date="2020" name="Stud. Mycol.">
        <title>101 Dothideomycetes genomes: a test case for predicting lifestyles and emergence of pathogens.</title>
        <authorList>
            <person name="Haridas S."/>
            <person name="Albert R."/>
            <person name="Binder M."/>
            <person name="Bloem J."/>
            <person name="Labutti K."/>
            <person name="Salamov A."/>
            <person name="Andreopoulos B."/>
            <person name="Baker S."/>
            <person name="Barry K."/>
            <person name="Bills G."/>
            <person name="Bluhm B."/>
            <person name="Cannon C."/>
            <person name="Castanera R."/>
            <person name="Culley D."/>
            <person name="Daum C."/>
            <person name="Ezra D."/>
            <person name="Gonzalez J."/>
            <person name="Henrissat B."/>
            <person name="Kuo A."/>
            <person name="Liang C."/>
            <person name="Lipzen A."/>
            <person name="Lutzoni F."/>
            <person name="Magnuson J."/>
            <person name="Mondo S."/>
            <person name="Nolan M."/>
            <person name="Ohm R."/>
            <person name="Pangilinan J."/>
            <person name="Park H.-J."/>
            <person name="Ramirez L."/>
            <person name="Alfaro M."/>
            <person name="Sun H."/>
            <person name="Tritt A."/>
            <person name="Yoshinaga Y."/>
            <person name="Zwiers L.-H."/>
            <person name="Turgeon B."/>
            <person name="Goodwin S."/>
            <person name="Spatafora J."/>
            <person name="Crous P."/>
            <person name="Grigoriev I."/>
        </authorList>
    </citation>
    <scope>NUCLEOTIDE SEQUENCE</scope>
    <source>
        <strain evidence="7">CBS 175.79</strain>
    </source>
</reference>
<keyword evidence="1" id="KW-0808">Transferase</keyword>
<proteinExistence type="inferred from homology"/>
<dbReference type="Gene3D" id="1.25.40.10">
    <property type="entry name" value="Tetratricopeptide repeat domain"/>
    <property type="match status" value="2"/>
</dbReference>
<gene>
    <name evidence="7" type="ORF">BU24DRAFT_424675</name>
</gene>
<dbReference type="InterPro" id="IPR050339">
    <property type="entry name" value="CC_SR_Kinase"/>
</dbReference>
<dbReference type="GeneID" id="54285961"/>
<dbReference type="InterPro" id="IPR011990">
    <property type="entry name" value="TPR-like_helical_dom_sf"/>
</dbReference>
<keyword evidence="8" id="KW-1185">Reference proteome</keyword>
<dbReference type="RefSeq" id="XP_033382013.1">
    <property type="nucleotide sequence ID" value="XM_033528564.1"/>
</dbReference>
<keyword evidence="4" id="KW-0067">ATP-binding</keyword>
<dbReference type="CDD" id="cd00180">
    <property type="entry name" value="PKc"/>
    <property type="match status" value="1"/>
</dbReference>
<dbReference type="PROSITE" id="PS50011">
    <property type="entry name" value="PROTEIN_KINASE_DOM"/>
    <property type="match status" value="1"/>
</dbReference>
<sequence length="964" mass="109312">MSGRTPQDKIIPDLKDLEDLELKVIFWFTTVHANNSAVIDSMPTYERRMAKGEFIKRDLQVQDTIHYNFESIVSIQLSRGLVLMHVGLIPEAEECFQTLKTIGEVALAPSHVLLLQLRYCQAKTRVIQSKTVEAVNALGILINDIAALDASNSAQAGLSTEATFLLGVALLDQMDFSEAEHHLKQASECYSLLGLDQNVLETEEILSSCLQQQKRFTEASDRWNRLVRYYESRYIADKRGFGEDHMQTLQTMESLGRTLFSQGNNLERASFVQQQIVHAYKTKFVGKQWGLLCSELLLAQTLCYQTSKHGQAVDILWKTTDGLENLLGRWNPYTVTSKFWLGKALYKTKTPGCLGILRRTVNDFEKISSSRSHNYLESKLWLGKELYAQRSQEEVKQVFKEVADGFARLNGRHSRKTLESRLWFGLSLGHLGARAHEMKDMAHDLELVFRGTRVEYFEATELLQELNRQGKLNLIAMQHRLNQPNYNSVTPFRKTHQASETSPPGMHFKEETSIQRLYTDVDTNGKSRTSRLGMYFEEGASIQRPYTDVEIDEMSILLKELDPTWSRLPRTYILLRLSGHLNLISDLVELGFSDHWYPVTENSLPGSLSPSAKTAIVRLQHLILTKGINLEKGEKGNHCNFDKNESFPFKLRKPLGSGGFGKVDKVQSPISQKYYARKRVPRTAYYNGSDQKRTKSFIDEIELLKSIKHRHIVELVGSYTDTKYIGLIMSPVADMDLAAYLRLDTPPESSKLRPFFGCLAKAIEFLHQRDIRHRDIKPGNILIYHETVLLTDFGLARDFSEEDGSTSVGIPNALSYRYCAPEVARSEFRNKKSDMWSLGVVFMEMMAVLKGKSVDHLDELIEKHGSQRPPYIRTNLDALGKITASLESIGNPADNLVINYTRELLSAEGKDRPTASNLSSTLANPMLAREIFAYCGQCCISPAATVQATDEDFLSDVYEDDLTD</sequence>
<dbReference type="InterPro" id="IPR008271">
    <property type="entry name" value="Ser/Thr_kinase_AS"/>
</dbReference>
<organism evidence="7 8">
    <name type="scientific">Aaosphaeria arxii CBS 175.79</name>
    <dbReference type="NCBI Taxonomy" id="1450172"/>
    <lineage>
        <taxon>Eukaryota</taxon>
        <taxon>Fungi</taxon>
        <taxon>Dikarya</taxon>
        <taxon>Ascomycota</taxon>
        <taxon>Pezizomycotina</taxon>
        <taxon>Dothideomycetes</taxon>
        <taxon>Pleosporomycetidae</taxon>
        <taxon>Pleosporales</taxon>
        <taxon>Pleosporales incertae sedis</taxon>
        <taxon>Aaosphaeria</taxon>
    </lineage>
</organism>
<evidence type="ECO:0000313" key="8">
    <source>
        <dbReference type="Proteomes" id="UP000799778"/>
    </source>
</evidence>
<dbReference type="Pfam" id="PF00069">
    <property type="entry name" value="Pkinase"/>
    <property type="match status" value="1"/>
</dbReference>
<dbReference type="GO" id="GO:0110031">
    <property type="term" value="P:negative regulation of G2/MI transition of meiotic cell cycle"/>
    <property type="evidence" value="ECO:0007669"/>
    <property type="project" value="TreeGrafter"/>
</dbReference>
<dbReference type="PANTHER" id="PTHR11042:SF190">
    <property type="entry name" value="MITOSIS INHIBITOR PROTEIN KINASE MIK1"/>
    <property type="match status" value="1"/>
</dbReference>
<keyword evidence="2" id="KW-0547">Nucleotide-binding</keyword>
<evidence type="ECO:0000259" key="6">
    <source>
        <dbReference type="PROSITE" id="PS50011"/>
    </source>
</evidence>
<dbReference type="Proteomes" id="UP000799778">
    <property type="component" value="Unassembled WGS sequence"/>
</dbReference>
<keyword evidence="3" id="KW-0418">Kinase</keyword>
<evidence type="ECO:0000256" key="3">
    <source>
        <dbReference type="ARBA" id="ARBA00022777"/>
    </source>
</evidence>
<dbReference type="PANTHER" id="PTHR11042">
    <property type="entry name" value="EUKARYOTIC TRANSLATION INITIATION FACTOR 2-ALPHA KINASE EIF2-ALPHA KINASE -RELATED"/>
    <property type="match status" value="1"/>
</dbReference>
<accession>A0A6A5XMV5</accession>
<evidence type="ECO:0000256" key="2">
    <source>
        <dbReference type="ARBA" id="ARBA00022741"/>
    </source>
</evidence>
<dbReference type="InterPro" id="IPR011009">
    <property type="entry name" value="Kinase-like_dom_sf"/>
</dbReference>
<dbReference type="GO" id="GO:0004672">
    <property type="term" value="F:protein kinase activity"/>
    <property type="evidence" value="ECO:0007669"/>
    <property type="project" value="InterPro"/>
</dbReference>
<dbReference type="AlphaFoldDB" id="A0A6A5XMV5"/>
<feature type="domain" description="Protein kinase" evidence="6">
    <location>
        <begin position="649"/>
        <end position="927"/>
    </location>
</feature>
<dbReference type="GO" id="GO:0005737">
    <property type="term" value="C:cytoplasm"/>
    <property type="evidence" value="ECO:0007669"/>
    <property type="project" value="TreeGrafter"/>
</dbReference>
<evidence type="ECO:0000256" key="4">
    <source>
        <dbReference type="ARBA" id="ARBA00022840"/>
    </source>
</evidence>
<dbReference type="GO" id="GO:0005524">
    <property type="term" value="F:ATP binding"/>
    <property type="evidence" value="ECO:0007669"/>
    <property type="project" value="UniProtKB-KW"/>
</dbReference>
<name>A0A6A5XMV5_9PLEO</name>
<dbReference type="SUPFAM" id="SSF56112">
    <property type="entry name" value="Protein kinase-like (PK-like)"/>
    <property type="match status" value="1"/>
</dbReference>
<dbReference type="SMART" id="SM00220">
    <property type="entry name" value="S_TKc"/>
    <property type="match status" value="1"/>
</dbReference>
<evidence type="ECO:0000256" key="5">
    <source>
        <dbReference type="ARBA" id="ARBA00037982"/>
    </source>
</evidence>
<dbReference type="OrthoDB" id="4062651at2759"/>
<dbReference type="PROSITE" id="PS00108">
    <property type="entry name" value="PROTEIN_KINASE_ST"/>
    <property type="match status" value="1"/>
</dbReference>
<comment type="similarity">
    <text evidence="5">Belongs to the protein kinase superfamily. Ser/Thr protein kinase family. GCN2 subfamily.</text>
</comment>
<evidence type="ECO:0000256" key="1">
    <source>
        <dbReference type="ARBA" id="ARBA00022679"/>
    </source>
</evidence>
<dbReference type="EMBL" id="ML978071">
    <property type="protein sequence ID" value="KAF2013674.1"/>
    <property type="molecule type" value="Genomic_DNA"/>
</dbReference>
<evidence type="ECO:0000313" key="7">
    <source>
        <dbReference type="EMBL" id="KAF2013674.1"/>
    </source>
</evidence>